<name>A0A1M6EJ20_9FIRM</name>
<reference evidence="2" key="1">
    <citation type="submission" date="2016-11" db="EMBL/GenBank/DDBJ databases">
        <authorList>
            <person name="Varghese N."/>
            <person name="Submissions S."/>
        </authorList>
    </citation>
    <scope>NUCLEOTIDE SEQUENCE [LARGE SCALE GENOMIC DNA]</scope>
    <source>
        <strain evidence="2">DSM 16057</strain>
    </source>
</reference>
<dbReference type="EMBL" id="FQZM01000013">
    <property type="protein sequence ID" value="SHI85502.1"/>
    <property type="molecule type" value="Genomic_DNA"/>
</dbReference>
<protein>
    <submittedName>
        <fullName evidence="1">Uncharacterized protein</fullName>
    </submittedName>
</protein>
<keyword evidence="2" id="KW-1185">Reference proteome</keyword>
<evidence type="ECO:0000313" key="1">
    <source>
        <dbReference type="EMBL" id="SHI85502.1"/>
    </source>
</evidence>
<evidence type="ECO:0000313" key="2">
    <source>
        <dbReference type="Proteomes" id="UP000184529"/>
    </source>
</evidence>
<dbReference type="Proteomes" id="UP000184529">
    <property type="component" value="Unassembled WGS sequence"/>
</dbReference>
<dbReference type="STRING" id="1121432.SAMN02745219_01215"/>
<dbReference type="OrthoDB" id="2087027at2"/>
<organism evidence="1 2">
    <name type="scientific">Desulfofundulus thermosubterraneus DSM 16057</name>
    <dbReference type="NCBI Taxonomy" id="1121432"/>
    <lineage>
        <taxon>Bacteria</taxon>
        <taxon>Bacillati</taxon>
        <taxon>Bacillota</taxon>
        <taxon>Clostridia</taxon>
        <taxon>Eubacteriales</taxon>
        <taxon>Peptococcaceae</taxon>
        <taxon>Desulfofundulus</taxon>
    </lineage>
</organism>
<accession>A0A1M6EJ20</accession>
<dbReference type="AlphaFoldDB" id="A0A1M6EJ20"/>
<gene>
    <name evidence="1" type="ORF">SAMN02745219_01215</name>
</gene>
<proteinExistence type="predicted"/>
<sequence>MVNTTEIKVAAGRAFAAKCRIYDLDAQLKAQEAALPPNQRANSPELAKLREELNAARVRVTGIFRKGVAMMKTLCYYSPGAILMGKIEELLQEINQLSIEEAKILYKELLRRIATPLRDPEEIYDDWNDPEVDKAYAKSW</sequence>
<dbReference type="RefSeq" id="WP_072868023.1">
    <property type="nucleotide sequence ID" value="NZ_FQZM01000013.1"/>
</dbReference>